<dbReference type="Pfam" id="PF01614">
    <property type="entry name" value="IclR_C"/>
    <property type="match status" value="1"/>
</dbReference>
<dbReference type="OrthoDB" id="4474604at2"/>
<dbReference type="GO" id="GO:0003700">
    <property type="term" value="F:DNA-binding transcription factor activity"/>
    <property type="evidence" value="ECO:0007669"/>
    <property type="project" value="TreeGrafter"/>
</dbReference>
<dbReference type="InterPro" id="IPR050707">
    <property type="entry name" value="HTH_MetabolicPath_Reg"/>
</dbReference>
<evidence type="ECO:0000256" key="5">
    <source>
        <dbReference type="ARBA" id="ARBA00058938"/>
    </source>
</evidence>
<dbReference type="Gene3D" id="3.30.450.40">
    <property type="match status" value="1"/>
</dbReference>
<dbReference type="PANTHER" id="PTHR30136">
    <property type="entry name" value="HELIX-TURN-HELIX TRANSCRIPTIONAL REGULATOR, ICLR FAMILY"/>
    <property type="match status" value="1"/>
</dbReference>
<protein>
    <recommendedName>
        <fullName evidence="6">Glycerol operon regulatory protein</fullName>
    </recommendedName>
</protein>
<dbReference type="PANTHER" id="PTHR30136:SF24">
    <property type="entry name" value="HTH-TYPE TRANSCRIPTIONAL REPRESSOR ALLR"/>
    <property type="match status" value="1"/>
</dbReference>
<feature type="domain" description="HTH iclR-type" evidence="7">
    <location>
        <begin position="2"/>
        <end position="63"/>
    </location>
</feature>
<dbReference type="SMART" id="SM00346">
    <property type="entry name" value="HTH_ICLR"/>
    <property type="match status" value="1"/>
</dbReference>
<evidence type="ECO:0000256" key="2">
    <source>
        <dbReference type="ARBA" id="ARBA00023015"/>
    </source>
</evidence>
<sequence length="264" mass="27646">MIQSVDRAVRILTALQGARRMGLGELATQLELAPSTVHGIVRTLLDHGMIAQERDSGRYRLGPATLRLGNVYLDTLELRSRSVPWAEDLAARTGVAVRTAVLLAGVDRDLPERDVIVVAHEPRPGGGRQMNEVGIVVPAHACALGKALLAFDDTALPETDTLRSMTGETITDPARLRDELAAVRAAGIATEAEEAVLGEYGVAAPVGDHSGAVVGAIGLVVTQADWPLDPAAADALRATARSISRELGAASWPPAVTERPAASA</sequence>
<evidence type="ECO:0000256" key="4">
    <source>
        <dbReference type="ARBA" id="ARBA00023163"/>
    </source>
</evidence>
<dbReference type="InterPro" id="IPR005471">
    <property type="entry name" value="Tscrpt_reg_IclR_N"/>
</dbReference>
<reference evidence="9 10" key="1">
    <citation type="submission" date="2019-07" db="EMBL/GenBank/DDBJ databases">
        <title>Whole genome shotgun sequence of Pseudonocardia sulfidoxydans NBRC 16205.</title>
        <authorList>
            <person name="Hosoyama A."/>
            <person name="Uohara A."/>
            <person name="Ohji S."/>
            <person name="Ichikawa N."/>
        </authorList>
    </citation>
    <scope>NUCLEOTIDE SEQUENCE [LARGE SCALE GENOMIC DNA]</scope>
    <source>
        <strain evidence="9 10">NBRC 16205</strain>
    </source>
</reference>
<dbReference type="GO" id="GO:0006071">
    <property type="term" value="P:glycerol metabolic process"/>
    <property type="evidence" value="ECO:0007669"/>
    <property type="project" value="UniProtKB-KW"/>
</dbReference>
<dbReference type="Pfam" id="PF09339">
    <property type="entry name" value="HTH_IclR"/>
    <property type="match status" value="1"/>
</dbReference>
<accession>A0A511DIP3</accession>
<dbReference type="AlphaFoldDB" id="A0A511DIP3"/>
<dbReference type="SUPFAM" id="SSF55781">
    <property type="entry name" value="GAF domain-like"/>
    <property type="match status" value="1"/>
</dbReference>
<proteinExistence type="predicted"/>
<dbReference type="SUPFAM" id="SSF46785">
    <property type="entry name" value="Winged helix' DNA-binding domain"/>
    <property type="match status" value="1"/>
</dbReference>
<evidence type="ECO:0000256" key="3">
    <source>
        <dbReference type="ARBA" id="ARBA00023125"/>
    </source>
</evidence>
<evidence type="ECO:0000313" key="10">
    <source>
        <dbReference type="Proteomes" id="UP000321685"/>
    </source>
</evidence>
<comment type="caution">
    <text evidence="9">The sequence shown here is derived from an EMBL/GenBank/DDBJ whole genome shotgun (WGS) entry which is preliminary data.</text>
</comment>
<dbReference type="Gene3D" id="1.10.10.10">
    <property type="entry name" value="Winged helix-like DNA-binding domain superfamily/Winged helix DNA-binding domain"/>
    <property type="match status" value="1"/>
</dbReference>
<keyword evidence="3" id="KW-0238">DNA-binding</keyword>
<dbReference type="EMBL" id="BJVJ01000038">
    <property type="protein sequence ID" value="GEL24679.1"/>
    <property type="molecule type" value="Genomic_DNA"/>
</dbReference>
<dbReference type="PROSITE" id="PS51078">
    <property type="entry name" value="ICLR_ED"/>
    <property type="match status" value="1"/>
</dbReference>
<dbReference type="PROSITE" id="PS51077">
    <property type="entry name" value="HTH_ICLR"/>
    <property type="match status" value="1"/>
</dbReference>
<dbReference type="Proteomes" id="UP000321685">
    <property type="component" value="Unassembled WGS sequence"/>
</dbReference>
<dbReference type="InterPro" id="IPR036388">
    <property type="entry name" value="WH-like_DNA-bd_sf"/>
</dbReference>
<keyword evidence="1" id="KW-0319">Glycerol metabolism</keyword>
<comment type="function">
    <text evidence="5">May be an activator protein for the gylABX operon.</text>
</comment>
<evidence type="ECO:0000259" key="8">
    <source>
        <dbReference type="PROSITE" id="PS51078"/>
    </source>
</evidence>
<dbReference type="RefSeq" id="WP_147109842.1">
    <property type="nucleotide sequence ID" value="NZ_BJVJ01000038.1"/>
</dbReference>
<dbReference type="InterPro" id="IPR036390">
    <property type="entry name" value="WH_DNA-bd_sf"/>
</dbReference>
<keyword evidence="4" id="KW-0804">Transcription</keyword>
<dbReference type="InterPro" id="IPR014757">
    <property type="entry name" value="Tscrpt_reg_IclR_C"/>
</dbReference>
<name>A0A511DIP3_9PSEU</name>
<dbReference type="InterPro" id="IPR029016">
    <property type="entry name" value="GAF-like_dom_sf"/>
</dbReference>
<dbReference type="GO" id="GO:0045892">
    <property type="term" value="P:negative regulation of DNA-templated transcription"/>
    <property type="evidence" value="ECO:0007669"/>
    <property type="project" value="TreeGrafter"/>
</dbReference>
<keyword evidence="2" id="KW-0805">Transcription regulation</keyword>
<feature type="domain" description="IclR-ED" evidence="8">
    <location>
        <begin position="64"/>
        <end position="249"/>
    </location>
</feature>
<organism evidence="9 10">
    <name type="scientific">Pseudonocardia sulfidoxydans NBRC 16205</name>
    <dbReference type="NCBI Taxonomy" id="1223511"/>
    <lineage>
        <taxon>Bacteria</taxon>
        <taxon>Bacillati</taxon>
        <taxon>Actinomycetota</taxon>
        <taxon>Actinomycetes</taxon>
        <taxon>Pseudonocardiales</taxon>
        <taxon>Pseudonocardiaceae</taxon>
        <taxon>Pseudonocardia</taxon>
    </lineage>
</organism>
<keyword evidence="10" id="KW-1185">Reference proteome</keyword>
<evidence type="ECO:0000259" key="7">
    <source>
        <dbReference type="PROSITE" id="PS51077"/>
    </source>
</evidence>
<evidence type="ECO:0000256" key="6">
    <source>
        <dbReference type="ARBA" id="ARBA00070406"/>
    </source>
</evidence>
<dbReference type="FunFam" id="1.10.10.10:FF:000056">
    <property type="entry name" value="IclR family transcriptional regulator"/>
    <property type="match status" value="1"/>
</dbReference>
<dbReference type="GO" id="GO:0003677">
    <property type="term" value="F:DNA binding"/>
    <property type="evidence" value="ECO:0007669"/>
    <property type="project" value="UniProtKB-KW"/>
</dbReference>
<evidence type="ECO:0000256" key="1">
    <source>
        <dbReference type="ARBA" id="ARBA00022798"/>
    </source>
</evidence>
<gene>
    <name evidence="9" type="ORF">PSU4_36330</name>
</gene>
<evidence type="ECO:0000313" key="9">
    <source>
        <dbReference type="EMBL" id="GEL24679.1"/>
    </source>
</evidence>